<organism evidence="2 3">
    <name type="scientific">Nitrogeniibacter mangrovi</name>
    <dbReference type="NCBI Taxonomy" id="2016596"/>
    <lineage>
        <taxon>Bacteria</taxon>
        <taxon>Pseudomonadati</taxon>
        <taxon>Pseudomonadota</taxon>
        <taxon>Betaproteobacteria</taxon>
        <taxon>Rhodocyclales</taxon>
        <taxon>Zoogloeaceae</taxon>
        <taxon>Nitrogeniibacter</taxon>
    </lineage>
</organism>
<reference evidence="2 3" key="1">
    <citation type="submission" date="2020-02" db="EMBL/GenBank/DDBJ databases">
        <title>Nitrogenibacter mangrovi gen. nov., sp. nov. isolated from mangrove sediment, a denitrifying betaproteobacterium.</title>
        <authorList>
            <person name="Liao H."/>
            <person name="Tian Y."/>
        </authorList>
    </citation>
    <scope>NUCLEOTIDE SEQUENCE [LARGE SCALE GENOMIC DNA]</scope>
    <source>
        <strain evidence="2 3">M9-3-2</strain>
    </source>
</reference>
<dbReference type="PRINTS" id="PR00081">
    <property type="entry name" value="GDHRDH"/>
</dbReference>
<dbReference type="GO" id="GO:0047936">
    <property type="term" value="F:glucose 1-dehydrogenase [NAD(P)+] activity"/>
    <property type="evidence" value="ECO:0007669"/>
    <property type="project" value="UniProtKB-EC"/>
</dbReference>
<dbReference type="SUPFAM" id="SSF51735">
    <property type="entry name" value="NAD(P)-binding Rossmann-fold domains"/>
    <property type="match status" value="1"/>
</dbReference>
<dbReference type="PANTHER" id="PTHR42760:SF124">
    <property type="entry name" value="SHORT-CHAIN DEHYDROGENASE_REDUCTASE"/>
    <property type="match status" value="1"/>
</dbReference>
<sequence length="260" mass="27556">MNVMKMFDLADRVAVVTGAGNGLGYVIAEAMAEAGAHVVCADIDAAGNERTASRVEALGRTALAVHCDVTREQDVAALFRRADDALGRVDITFANAGIADRTPQPLHDYPTDEWNRVIAVNLQGVFYTDREALRIMSRQQSGKLINVASMWGLAGASSVIPIPAYNATKGAVVNLTRELALEYASSNIQINALCPGFFRTRLADGAYDDPGFVEAVSAFTPMGRVADAEEMKGSALYLASDASSFTTGLMLVTDGGCLAK</sequence>
<keyword evidence="2" id="KW-0560">Oxidoreductase</keyword>
<gene>
    <name evidence="2" type="ORF">G3580_12375</name>
</gene>
<proteinExistence type="inferred from homology"/>
<comment type="similarity">
    <text evidence="1">Belongs to the short-chain dehydrogenases/reductases (SDR) family.</text>
</comment>
<protein>
    <submittedName>
        <fullName evidence="2">Glucose 1-dehydrogenase</fullName>
        <ecNumber evidence="2">1.1.1.47</ecNumber>
    </submittedName>
</protein>
<dbReference type="PANTHER" id="PTHR42760">
    <property type="entry name" value="SHORT-CHAIN DEHYDROGENASES/REDUCTASES FAMILY MEMBER"/>
    <property type="match status" value="1"/>
</dbReference>
<dbReference type="InterPro" id="IPR002347">
    <property type="entry name" value="SDR_fam"/>
</dbReference>
<dbReference type="RefSeq" id="WP_173765945.1">
    <property type="nucleotide sequence ID" value="NZ_CP048836.1"/>
</dbReference>
<evidence type="ECO:0000313" key="3">
    <source>
        <dbReference type="Proteomes" id="UP000501991"/>
    </source>
</evidence>
<dbReference type="FunFam" id="3.40.50.720:FF:000084">
    <property type="entry name" value="Short-chain dehydrogenase reductase"/>
    <property type="match status" value="1"/>
</dbReference>
<dbReference type="EC" id="1.1.1.47" evidence="2"/>
<dbReference type="KEGG" id="azq:G3580_12375"/>
<accession>A0A6C1B4K1</accession>
<evidence type="ECO:0000256" key="1">
    <source>
        <dbReference type="ARBA" id="ARBA00006484"/>
    </source>
</evidence>
<dbReference type="AlphaFoldDB" id="A0A6C1B4K1"/>
<dbReference type="NCBIfam" id="NF005559">
    <property type="entry name" value="PRK07231.1"/>
    <property type="match status" value="1"/>
</dbReference>
<dbReference type="Gene3D" id="3.40.50.720">
    <property type="entry name" value="NAD(P)-binding Rossmann-like Domain"/>
    <property type="match status" value="1"/>
</dbReference>
<dbReference type="EMBL" id="CP048836">
    <property type="protein sequence ID" value="QID18363.1"/>
    <property type="molecule type" value="Genomic_DNA"/>
</dbReference>
<name>A0A6C1B4K1_9RHOO</name>
<dbReference type="Proteomes" id="UP000501991">
    <property type="component" value="Chromosome"/>
</dbReference>
<keyword evidence="3" id="KW-1185">Reference proteome</keyword>
<dbReference type="InterPro" id="IPR036291">
    <property type="entry name" value="NAD(P)-bd_dom_sf"/>
</dbReference>
<dbReference type="PRINTS" id="PR00080">
    <property type="entry name" value="SDRFAMILY"/>
</dbReference>
<evidence type="ECO:0000313" key="2">
    <source>
        <dbReference type="EMBL" id="QID18363.1"/>
    </source>
</evidence>
<dbReference type="Pfam" id="PF13561">
    <property type="entry name" value="adh_short_C2"/>
    <property type="match status" value="1"/>
</dbReference>